<evidence type="ECO:0000256" key="1">
    <source>
        <dbReference type="SAM" id="Phobius"/>
    </source>
</evidence>
<dbReference type="EMBL" id="CP036265">
    <property type="protein sequence ID" value="QDT14149.1"/>
    <property type="molecule type" value="Genomic_DNA"/>
</dbReference>
<feature type="transmembrane region" description="Helical" evidence="1">
    <location>
        <begin position="20"/>
        <end position="39"/>
    </location>
</feature>
<sequence>MTPTSAFPAARTPELPLGRRAALCLLLIAASVVGLEFFWRSRGWGPGVSDTWALRAWFLTQAEGIRPDGVVTLGTSRMASGFDTEVFRRRFPNTRLVNVSLPALQPTAFAEHLSDNGFAGLLIIDVQSFHFQSSRMNKGLAELDQTLEVSTLEAWNARLSSYGQSVLCCTHMSLGWRRLIDEAIDRRALPRRPYQAMRRDRYRPSDFRILAAQGELQERRRRSVRRMLAATTSTSQERWEANAETFGAVVRRIQERGGQVVLIRFPTSGERWTHNQIVYPKASHWDRLAELTAAETIHFRDVPALSDFECPDTSHLDMRDAPAFTAALLDELERRGIL</sequence>
<evidence type="ECO:0000313" key="2">
    <source>
        <dbReference type="EMBL" id="QDT14149.1"/>
    </source>
</evidence>
<gene>
    <name evidence="2" type="ORF">CA12_02170</name>
</gene>
<evidence type="ECO:0000313" key="3">
    <source>
        <dbReference type="Proteomes" id="UP000318741"/>
    </source>
</evidence>
<proteinExistence type="predicted"/>
<name>A0A517P450_9PLAN</name>
<dbReference type="KEGG" id="acaf:CA12_02170"/>
<accession>A0A517P450</accession>
<dbReference type="Proteomes" id="UP000318741">
    <property type="component" value="Chromosome"/>
</dbReference>
<keyword evidence="3" id="KW-1185">Reference proteome</keyword>
<keyword evidence="1" id="KW-0472">Membrane</keyword>
<organism evidence="2 3">
    <name type="scientific">Alienimonas californiensis</name>
    <dbReference type="NCBI Taxonomy" id="2527989"/>
    <lineage>
        <taxon>Bacteria</taxon>
        <taxon>Pseudomonadati</taxon>
        <taxon>Planctomycetota</taxon>
        <taxon>Planctomycetia</taxon>
        <taxon>Planctomycetales</taxon>
        <taxon>Planctomycetaceae</taxon>
        <taxon>Alienimonas</taxon>
    </lineage>
</organism>
<protein>
    <submittedName>
        <fullName evidence="2">Uncharacterized protein</fullName>
    </submittedName>
</protein>
<dbReference type="AlphaFoldDB" id="A0A517P450"/>
<reference evidence="2 3" key="1">
    <citation type="submission" date="2019-02" db="EMBL/GenBank/DDBJ databases">
        <title>Deep-cultivation of Planctomycetes and their phenomic and genomic characterization uncovers novel biology.</title>
        <authorList>
            <person name="Wiegand S."/>
            <person name="Jogler M."/>
            <person name="Boedeker C."/>
            <person name="Pinto D."/>
            <person name="Vollmers J."/>
            <person name="Rivas-Marin E."/>
            <person name="Kohn T."/>
            <person name="Peeters S.H."/>
            <person name="Heuer A."/>
            <person name="Rast P."/>
            <person name="Oberbeckmann S."/>
            <person name="Bunk B."/>
            <person name="Jeske O."/>
            <person name="Meyerdierks A."/>
            <person name="Storesund J.E."/>
            <person name="Kallscheuer N."/>
            <person name="Luecker S."/>
            <person name="Lage O.M."/>
            <person name="Pohl T."/>
            <person name="Merkel B.J."/>
            <person name="Hornburger P."/>
            <person name="Mueller R.-W."/>
            <person name="Bruemmer F."/>
            <person name="Labrenz M."/>
            <person name="Spormann A.M."/>
            <person name="Op den Camp H."/>
            <person name="Overmann J."/>
            <person name="Amann R."/>
            <person name="Jetten M.S.M."/>
            <person name="Mascher T."/>
            <person name="Medema M.H."/>
            <person name="Devos D.P."/>
            <person name="Kaster A.-K."/>
            <person name="Ovreas L."/>
            <person name="Rohde M."/>
            <person name="Galperin M.Y."/>
            <person name="Jogler C."/>
        </authorList>
    </citation>
    <scope>NUCLEOTIDE SEQUENCE [LARGE SCALE GENOMIC DNA]</scope>
    <source>
        <strain evidence="2 3">CA12</strain>
    </source>
</reference>
<keyword evidence="1" id="KW-1133">Transmembrane helix</keyword>
<dbReference type="RefSeq" id="WP_207622089.1">
    <property type="nucleotide sequence ID" value="NZ_CP036265.1"/>
</dbReference>
<keyword evidence="1" id="KW-0812">Transmembrane</keyword>